<gene>
    <name evidence="2" type="ORF">TTHERM_00408980</name>
</gene>
<protein>
    <submittedName>
        <fullName evidence="2">MSP (Major sperm protein) domain protein</fullName>
    </submittedName>
</protein>
<dbReference type="InParanoid" id="I7MKX2"/>
<reference evidence="3" key="1">
    <citation type="journal article" date="2006" name="PLoS Biol.">
        <title>Macronuclear genome sequence of the ciliate Tetrahymena thermophila, a model eukaryote.</title>
        <authorList>
            <person name="Eisen J.A."/>
            <person name="Coyne R.S."/>
            <person name="Wu M."/>
            <person name="Wu D."/>
            <person name="Thiagarajan M."/>
            <person name="Wortman J.R."/>
            <person name="Badger J.H."/>
            <person name="Ren Q."/>
            <person name="Amedeo P."/>
            <person name="Jones K.M."/>
            <person name="Tallon L.J."/>
            <person name="Delcher A.L."/>
            <person name="Salzberg S.L."/>
            <person name="Silva J.C."/>
            <person name="Haas B.J."/>
            <person name="Majoros W.H."/>
            <person name="Farzad M."/>
            <person name="Carlton J.M."/>
            <person name="Smith R.K. Jr."/>
            <person name="Garg J."/>
            <person name="Pearlman R.E."/>
            <person name="Karrer K.M."/>
            <person name="Sun L."/>
            <person name="Manning G."/>
            <person name="Elde N.C."/>
            <person name="Turkewitz A.P."/>
            <person name="Asai D.J."/>
            <person name="Wilkes D.E."/>
            <person name="Wang Y."/>
            <person name="Cai H."/>
            <person name="Collins K."/>
            <person name="Stewart B.A."/>
            <person name="Lee S.R."/>
            <person name="Wilamowska K."/>
            <person name="Weinberg Z."/>
            <person name="Ruzzo W.L."/>
            <person name="Wloga D."/>
            <person name="Gaertig J."/>
            <person name="Frankel J."/>
            <person name="Tsao C.-C."/>
            <person name="Gorovsky M.A."/>
            <person name="Keeling P.J."/>
            <person name="Waller R.F."/>
            <person name="Patron N.J."/>
            <person name="Cherry J.M."/>
            <person name="Stover N.A."/>
            <person name="Krieger C.J."/>
            <person name="del Toro C."/>
            <person name="Ryder H.F."/>
            <person name="Williamson S.C."/>
            <person name="Barbeau R.A."/>
            <person name="Hamilton E.P."/>
            <person name="Orias E."/>
        </authorList>
    </citation>
    <scope>NUCLEOTIDE SEQUENCE [LARGE SCALE GENOMIC DNA]</scope>
    <source>
        <strain evidence="3">SB210</strain>
    </source>
</reference>
<dbReference type="KEGG" id="tet:TTHERM_00408980"/>
<dbReference type="GeneID" id="7846011"/>
<dbReference type="Proteomes" id="UP000009168">
    <property type="component" value="Unassembled WGS sequence"/>
</dbReference>
<evidence type="ECO:0000313" key="2">
    <source>
        <dbReference type="EMBL" id="EAS00545.2"/>
    </source>
</evidence>
<dbReference type="InterPro" id="IPR000535">
    <property type="entry name" value="MSP_dom"/>
</dbReference>
<dbReference type="InterPro" id="IPR013783">
    <property type="entry name" value="Ig-like_fold"/>
</dbReference>
<name>I7MKX2_TETTS</name>
<dbReference type="Gene3D" id="2.60.40.10">
    <property type="entry name" value="Immunoglobulins"/>
    <property type="match status" value="1"/>
</dbReference>
<organism evidence="2 3">
    <name type="scientific">Tetrahymena thermophila (strain SB210)</name>
    <dbReference type="NCBI Taxonomy" id="312017"/>
    <lineage>
        <taxon>Eukaryota</taxon>
        <taxon>Sar</taxon>
        <taxon>Alveolata</taxon>
        <taxon>Ciliophora</taxon>
        <taxon>Intramacronucleata</taxon>
        <taxon>Oligohymenophorea</taxon>
        <taxon>Hymenostomatida</taxon>
        <taxon>Tetrahymenina</taxon>
        <taxon>Tetrahymenidae</taxon>
        <taxon>Tetrahymena</taxon>
    </lineage>
</organism>
<evidence type="ECO:0000259" key="1">
    <source>
        <dbReference type="PROSITE" id="PS50202"/>
    </source>
</evidence>
<evidence type="ECO:0000313" key="3">
    <source>
        <dbReference type="Proteomes" id="UP000009168"/>
    </source>
</evidence>
<dbReference type="AlphaFoldDB" id="I7MKX2"/>
<keyword evidence="3" id="KW-1185">Reference proteome</keyword>
<dbReference type="InterPro" id="IPR008962">
    <property type="entry name" value="PapD-like_sf"/>
</dbReference>
<proteinExistence type="predicted"/>
<dbReference type="Pfam" id="PF00635">
    <property type="entry name" value="Motile_Sperm"/>
    <property type="match status" value="1"/>
</dbReference>
<sequence>MIQQMKSQYNQPFLNDRVSSVSSISSQEMENCIIIRPKREIVFKYLSNKDITADFEIINQSHTKRYLYRILCTSSKSYKVEPYKGEINPNQKIQIKSILISKGADIEKRMKDQFKVEYICLEEDLIDQNIAWSTFPKKEIRLSISVMFQKQNAKSNSPNRPIVNGITNGVNNDYNSYYNKSQKSFYSPNQSQMQNNSQLSYTKVVNSQMSPRSNQFAPNVNGMNSSNEFNLDNKYPEESKFTPDNFGFEQSSKTLKLTNSYSQNSSDKQQMVFNAAEENYKYQQKFNMLRKRQDEQVELIKSYKEDIKKFHNEISKLKFIFRKNESLTDNQSESSSLFYFYSFIQLQLFKKITLFQINQFMQHELIYSQQLSIYYIPNF</sequence>
<dbReference type="RefSeq" id="XP_001020790.2">
    <property type="nucleotide sequence ID" value="XM_001020790.2"/>
</dbReference>
<dbReference type="SUPFAM" id="SSF49354">
    <property type="entry name" value="PapD-like"/>
    <property type="match status" value="1"/>
</dbReference>
<feature type="domain" description="MSP" evidence="1">
    <location>
        <begin position="32"/>
        <end position="145"/>
    </location>
</feature>
<dbReference type="EMBL" id="GG662612">
    <property type="protein sequence ID" value="EAS00545.2"/>
    <property type="molecule type" value="Genomic_DNA"/>
</dbReference>
<dbReference type="PROSITE" id="PS50202">
    <property type="entry name" value="MSP"/>
    <property type="match status" value="1"/>
</dbReference>
<accession>I7MKX2</accession>